<accession>A0A2G8XMX0</accession>
<evidence type="ECO:0000313" key="3">
    <source>
        <dbReference type="Proteomes" id="UP000236343"/>
    </source>
</evidence>
<dbReference type="VEuPathDB" id="ToxoDB:TGCOUG_306720"/>
<feature type="transmembrane region" description="Helical" evidence="1">
    <location>
        <begin position="15"/>
        <end position="34"/>
    </location>
</feature>
<organism evidence="2 3">
    <name type="scientific">Toxoplasma gondii COUG</name>
    <dbReference type="NCBI Taxonomy" id="1074873"/>
    <lineage>
        <taxon>Eukaryota</taxon>
        <taxon>Sar</taxon>
        <taxon>Alveolata</taxon>
        <taxon>Apicomplexa</taxon>
        <taxon>Conoidasida</taxon>
        <taxon>Coccidia</taxon>
        <taxon>Eucoccidiorida</taxon>
        <taxon>Eimeriorina</taxon>
        <taxon>Sarcocystidae</taxon>
        <taxon>Toxoplasma</taxon>
    </lineage>
</organism>
<gene>
    <name evidence="2" type="ORF">TGCOUG_306720</name>
</gene>
<keyword evidence="1" id="KW-1133">Transmembrane helix</keyword>
<keyword evidence="1 2" id="KW-0812">Transmembrane</keyword>
<reference evidence="2 3" key="1">
    <citation type="journal article" date="2016" name="Nat. Commun.">
        <title>Local admixture of amplified and diversified secreted pathogenesis determinants shapes mosaic Toxoplasma gondii genomes.</title>
        <authorList>
            <person name="Lorenzi H."/>
            <person name="Khan A."/>
            <person name="Behnke M.S."/>
            <person name="Namasivayam S."/>
            <person name="Swapna L.S."/>
            <person name="Hadjithomas M."/>
            <person name="Karamycheva S."/>
            <person name="Pinney D."/>
            <person name="Brunk B.P."/>
            <person name="Ajioka J.W."/>
            <person name="Ajzenberg D."/>
            <person name="Boothroyd J.C."/>
            <person name="Boyle J.P."/>
            <person name="Darde M.L."/>
            <person name="Diaz-Miranda M.A."/>
            <person name="Dubey J.P."/>
            <person name="Fritz H.M."/>
            <person name="Gennari S.M."/>
            <person name="Gregory B.D."/>
            <person name="Kim K."/>
            <person name="Saeij J.P."/>
            <person name="Su C."/>
            <person name="White M.W."/>
            <person name="Zhu X.Q."/>
            <person name="Howe D.K."/>
            <person name="Rosenthal B.M."/>
            <person name="Grigg M.E."/>
            <person name="Parkinson J."/>
            <person name="Liu L."/>
            <person name="Kissinger J.C."/>
            <person name="Roos D.S."/>
            <person name="Sibley L.D."/>
        </authorList>
    </citation>
    <scope>NUCLEOTIDE SEQUENCE [LARGE SCALE GENOMIC DNA]</scope>
    <source>
        <strain evidence="2 3">COUG</strain>
    </source>
</reference>
<name>A0A2G8XMX0_TOXGO</name>
<proteinExistence type="predicted"/>
<evidence type="ECO:0000313" key="2">
    <source>
        <dbReference type="EMBL" id="PIL96367.1"/>
    </source>
</evidence>
<dbReference type="AlphaFoldDB" id="A0A2G8XMX0"/>
<protein>
    <submittedName>
        <fullName evidence="2">Putative transmembrane protein</fullName>
    </submittedName>
</protein>
<dbReference type="EMBL" id="AGQR02003633">
    <property type="protein sequence ID" value="PIL96367.1"/>
    <property type="molecule type" value="Genomic_DNA"/>
</dbReference>
<dbReference type="PROSITE" id="PS51257">
    <property type="entry name" value="PROKAR_LIPOPROTEIN"/>
    <property type="match status" value="1"/>
</dbReference>
<sequence length="160" mass="17933">MISRSSLWPDARSSFHNATIAGCVWEAFFCCCWARLTRAKIGRRGGRDQEAVVEGSRWLRSSVVYLQQGIQTIAALRAMSWLVSFGFPNTQGRGARNETSATMYGGDESESLMKAWQQASAESKHAGESDLVRQRLTSQLILCKWDVSSFTEWPRAEMTS</sequence>
<keyword evidence="1" id="KW-0472">Membrane</keyword>
<comment type="caution">
    <text evidence="2">The sequence shown here is derived from an EMBL/GenBank/DDBJ whole genome shotgun (WGS) entry which is preliminary data.</text>
</comment>
<dbReference type="Proteomes" id="UP000236343">
    <property type="component" value="Unassembled WGS sequence"/>
</dbReference>
<evidence type="ECO:0000256" key="1">
    <source>
        <dbReference type="SAM" id="Phobius"/>
    </source>
</evidence>